<proteinExistence type="predicted"/>
<protein>
    <submittedName>
        <fullName evidence="5">BHLH domain-containing protein</fullName>
    </submittedName>
</protein>
<gene>
    <name evidence="3" type="ORF">SSLN_LOCUS3022</name>
</gene>
<reference evidence="3 4" key="2">
    <citation type="submission" date="2018-11" db="EMBL/GenBank/DDBJ databases">
        <authorList>
            <consortium name="Pathogen Informatics"/>
        </authorList>
    </citation>
    <scope>NUCLEOTIDE SEQUENCE [LARGE SCALE GENOMIC DNA]</scope>
    <source>
        <strain evidence="3 4">NST_G2</strain>
    </source>
</reference>
<dbReference type="WBParaSite" id="SSLN_0000312201-mRNA-1">
    <property type="protein sequence ID" value="SSLN_0000312201-mRNA-1"/>
    <property type="gene ID" value="SSLN_0000312201"/>
</dbReference>
<dbReference type="PROSITE" id="PS50888">
    <property type="entry name" value="BHLH"/>
    <property type="match status" value="1"/>
</dbReference>
<dbReference type="Proteomes" id="UP000275846">
    <property type="component" value="Unassembled WGS sequence"/>
</dbReference>
<evidence type="ECO:0000313" key="4">
    <source>
        <dbReference type="Proteomes" id="UP000275846"/>
    </source>
</evidence>
<dbReference type="PANTHER" id="PTHR23349">
    <property type="entry name" value="BASIC HELIX-LOOP-HELIX TRANSCRIPTION FACTOR, TWIST"/>
    <property type="match status" value="1"/>
</dbReference>
<dbReference type="SUPFAM" id="SSF47459">
    <property type="entry name" value="HLH, helix-loop-helix DNA-binding domain"/>
    <property type="match status" value="1"/>
</dbReference>
<dbReference type="PANTHER" id="PTHR23349:SF68">
    <property type="entry name" value="FI14601P"/>
    <property type="match status" value="1"/>
</dbReference>
<dbReference type="Gene3D" id="4.10.280.10">
    <property type="entry name" value="Helix-loop-helix DNA-binding domain"/>
    <property type="match status" value="1"/>
</dbReference>
<accession>A0A183SFM4</accession>
<evidence type="ECO:0000313" key="5">
    <source>
        <dbReference type="WBParaSite" id="SSLN_0000312201-mRNA-1"/>
    </source>
</evidence>
<dbReference type="InterPro" id="IPR036638">
    <property type="entry name" value="HLH_DNA-bd_sf"/>
</dbReference>
<keyword evidence="4" id="KW-1185">Reference proteome</keyword>
<dbReference type="GO" id="GO:0000981">
    <property type="term" value="F:DNA-binding transcription factor activity, RNA polymerase II-specific"/>
    <property type="evidence" value="ECO:0007669"/>
    <property type="project" value="TreeGrafter"/>
</dbReference>
<organism evidence="5">
    <name type="scientific">Schistocephalus solidus</name>
    <name type="common">Tapeworm</name>
    <dbReference type="NCBI Taxonomy" id="70667"/>
    <lineage>
        <taxon>Eukaryota</taxon>
        <taxon>Metazoa</taxon>
        <taxon>Spiralia</taxon>
        <taxon>Lophotrochozoa</taxon>
        <taxon>Platyhelminthes</taxon>
        <taxon>Cestoda</taxon>
        <taxon>Eucestoda</taxon>
        <taxon>Diphyllobothriidea</taxon>
        <taxon>Diphyllobothriidae</taxon>
        <taxon>Schistocephalus</taxon>
    </lineage>
</organism>
<reference evidence="5" key="1">
    <citation type="submission" date="2016-06" db="UniProtKB">
        <authorList>
            <consortium name="WormBaseParasite"/>
        </authorList>
    </citation>
    <scope>IDENTIFICATION</scope>
</reference>
<dbReference type="STRING" id="70667.A0A183SFM4"/>
<feature type="region of interest" description="Disordered" evidence="1">
    <location>
        <begin position="1"/>
        <end position="32"/>
    </location>
</feature>
<evidence type="ECO:0000259" key="2">
    <source>
        <dbReference type="PROSITE" id="PS50888"/>
    </source>
</evidence>
<dbReference type="GO" id="GO:0046983">
    <property type="term" value="F:protein dimerization activity"/>
    <property type="evidence" value="ECO:0007669"/>
    <property type="project" value="InterPro"/>
</dbReference>
<sequence length="112" mass="13121">MMHSFDPTRSLKDQFGKHKRTSQNQQDKRRTREMNRAYCRLRTCIPEIPADTKLTKLKTLRMAISYIRALAWVADSTSSETECIYNIGSPDAEPTKYCSYFQSPDSFMHENF</sequence>
<dbReference type="GO" id="GO:0032502">
    <property type="term" value="P:developmental process"/>
    <property type="evidence" value="ECO:0007669"/>
    <property type="project" value="TreeGrafter"/>
</dbReference>
<dbReference type="AlphaFoldDB" id="A0A183SFM4"/>
<dbReference type="GO" id="GO:0000977">
    <property type="term" value="F:RNA polymerase II transcription regulatory region sequence-specific DNA binding"/>
    <property type="evidence" value="ECO:0007669"/>
    <property type="project" value="TreeGrafter"/>
</dbReference>
<dbReference type="InterPro" id="IPR011598">
    <property type="entry name" value="bHLH_dom"/>
</dbReference>
<evidence type="ECO:0000313" key="3">
    <source>
        <dbReference type="EMBL" id="VDL89407.1"/>
    </source>
</evidence>
<dbReference type="OrthoDB" id="6233288at2759"/>
<dbReference type="EMBL" id="UYSU01032404">
    <property type="protein sequence ID" value="VDL89407.1"/>
    <property type="molecule type" value="Genomic_DNA"/>
</dbReference>
<feature type="domain" description="BHLH" evidence="2">
    <location>
        <begin position="18"/>
        <end position="70"/>
    </location>
</feature>
<name>A0A183SFM4_SCHSO</name>
<evidence type="ECO:0000256" key="1">
    <source>
        <dbReference type="SAM" id="MobiDB-lite"/>
    </source>
</evidence>
<dbReference type="Pfam" id="PF00010">
    <property type="entry name" value="HLH"/>
    <property type="match status" value="1"/>
</dbReference>
<dbReference type="SMART" id="SM00353">
    <property type="entry name" value="HLH"/>
    <property type="match status" value="1"/>
</dbReference>
<dbReference type="InterPro" id="IPR050283">
    <property type="entry name" value="E-box_TF_Regulators"/>
</dbReference>